<evidence type="ECO:0008006" key="3">
    <source>
        <dbReference type="Google" id="ProtNLM"/>
    </source>
</evidence>
<gene>
    <name evidence="1" type="ordered locus">MLP_48870</name>
</gene>
<name>F5XFW7_MICPN</name>
<organism evidence="1 2">
    <name type="scientific">Microlunatus phosphovorus (strain ATCC 700054 / DSM 10555 / JCM 9379 / NBRC 101784 / NCIMB 13414 / VKM Ac-1990 / NM-1)</name>
    <dbReference type="NCBI Taxonomy" id="1032480"/>
    <lineage>
        <taxon>Bacteria</taxon>
        <taxon>Bacillati</taxon>
        <taxon>Actinomycetota</taxon>
        <taxon>Actinomycetes</taxon>
        <taxon>Propionibacteriales</taxon>
        <taxon>Propionibacteriaceae</taxon>
        <taxon>Microlunatus</taxon>
    </lineage>
</organism>
<dbReference type="EMBL" id="AP012204">
    <property type="protein sequence ID" value="BAK37901.1"/>
    <property type="molecule type" value="Genomic_DNA"/>
</dbReference>
<reference evidence="1 2" key="1">
    <citation type="submission" date="2011-05" db="EMBL/GenBank/DDBJ databases">
        <title>Whole genome sequence of Microlunatus phosphovorus NM-1.</title>
        <authorList>
            <person name="Hosoyama A."/>
            <person name="Sasaki K."/>
            <person name="Harada T."/>
            <person name="Igarashi R."/>
            <person name="Kawakoshi A."/>
            <person name="Sasagawa M."/>
            <person name="Fukada J."/>
            <person name="Nakamura S."/>
            <person name="Katano Y."/>
            <person name="Hanada S."/>
            <person name="Kamagata Y."/>
            <person name="Nakamura N."/>
            <person name="Yamazaki S."/>
            <person name="Fujita N."/>
        </authorList>
    </citation>
    <scope>NUCLEOTIDE SEQUENCE [LARGE SCALE GENOMIC DNA]</scope>
    <source>
        <strain evidence="2">ATCC 700054 / DSM 10555 / JCM 9379 / NBRC 101784 / NCIMB 13414 / VKM Ac-1990 / NM-1</strain>
    </source>
</reference>
<dbReference type="InterPro" id="IPR036736">
    <property type="entry name" value="ACP-like_sf"/>
</dbReference>
<sequence length="89" mass="9499">METLIAGQLTDFITTAYLFGDESRLPEADESLLEAGVLDSTGVLELIEFLEDTFEISVEDSETIPENLGSIAGLTRFVQSKTGQAAGAV</sequence>
<dbReference type="Gene3D" id="1.10.1200.10">
    <property type="entry name" value="ACP-like"/>
    <property type="match status" value="1"/>
</dbReference>
<dbReference type="AlphaFoldDB" id="F5XFW7"/>
<protein>
    <recommendedName>
        <fullName evidence="3">Carrier domain-containing protein</fullName>
    </recommendedName>
</protein>
<dbReference type="Proteomes" id="UP000007947">
    <property type="component" value="Chromosome"/>
</dbReference>
<dbReference type="HOGENOM" id="CLU_108696_16_0_11"/>
<dbReference type="OrthoDB" id="2625323at2"/>
<accession>F5XFW7</accession>
<dbReference type="eggNOG" id="COG0236">
    <property type="taxonomic scope" value="Bacteria"/>
</dbReference>
<evidence type="ECO:0000313" key="2">
    <source>
        <dbReference type="Proteomes" id="UP000007947"/>
    </source>
</evidence>
<dbReference type="STRING" id="1032480.MLP_48870"/>
<keyword evidence="2" id="KW-1185">Reference proteome</keyword>
<dbReference type="KEGG" id="mph:MLP_48870"/>
<proteinExistence type="predicted"/>
<evidence type="ECO:0000313" key="1">
    <source>
        <dbReference type="EMBL" id="BAK37901.1"/>
    </source>
</evidence>
<dbReference type="SUPFAM" id="SSF47336">
    <property type="entry name" value="ACP-like"/>
    <property type="match status" value="1"/>
</dbReference>